<dbReference type="EMBL" id="KQ425850">
    <property type="protein sequence ID" value="KOF68932.1"/>
    <property type="molecule type" value="Genomic_DNA"/>
</dbReference>
<feature type="transmembrane region" description="Helical" evidence="1">
    <location>
        <begin position="6"/>
        <end position="33"/>
    </location>
</feature>
<keyword evidence="1" id="KW-0812">Transmembrane</keyword>
<organism evidence="2">
    <name type="scientific">Octopus bimaculoides</name>
    <name type="common">California two-spotted octopus</name>
    <dbReference type="NCBI Taxonomy" id="37653"/>
    <lineage>
        <taxon>Eukaryota</taxon>
        <taxon>Metazoa</taxon>
        <taxon>Spiralia</taxon>
        <taxon>Lophotrochozoa</taxon>
        <taxon>Mollusca</taxon>
        <taxon>Cephalopoda</taxon>
        <taxon>Coleoidea</taxon>
        <taxon>Octopodiformes</taxon>
        <taxon>Octopoda</taxon>
        <taxon>Incirrata</taxon>
        <taxon>Octopodidae</taxon>
        <taxon>Octopus</taxon>
    </lineage>
</organism>
<dbReference type="AlphaFoldDB" id="A0A0L8FW64"/>
<proteinExistence type="predicted"/>
<keyword evidence="1" id="KW-1133">Transmembrane helix</keyword>
<name>A0A0L8FW64_OCTBM</name>
<accession>A0A0L8FW64</accession>
<evidence type="ECO:0000256" key="1">
    <source>
        <dbReference type="SAM" id="Phobius"/>
    </source>
</evidence>
<reference evidence="2" key="1">
    <citation type="submission" date="2015-07" db="EMBL/GenBank/DDBJ databases">
        <title>MeaNS - Measles Nucleotide Surveillance Program.</title>
        <authorList>
            <person name="Tran T."/>
            <person name="Druce J."/>
        </authorList>
    </citation>
    <scope>NUCLEOTIDE SEQUENCE</scope>
    <source>
        <strain evidence="2">UCB-OBI-ISO-001</strain>
        <tissue evidence="2">Gonad</tissue>
    </source>
</reference>
<protein>
    <submittedName>
        <fullName evidence="2">Uncharacterized protein</fullName>
    </submittedName>
</protein>
<sequence length="59" mass="7185">MYYLYSFIIITGVYYTEQLVFITPLYYILCITLERVQFLRYSRIEQLVHITLVSHNICI</sequence>
<gene>
    <name evidence="2" type="ORF">OCBIM_22006283mg</name>
</gene>
<evidence type="ECO:0000313" key="2">
    <source>
        <dbReference type="EMBL" id="KOF68932.1"/>
    </source>
</evidence>
<keyword evidence="1" id="KW-0472">Membrane</keyword>